<dbReference type="InterPro" id="IPR046947">
    <property type="entry name" value="LytR-like"/>
</dbReference>
<dbReference type="SUPFAM" id="SSF52172">
    <property type="entry name" value="CheY-like"/>
    <property type="match status" value="1"/>
</dbReference>
<sequence length="251" mass="29444">MIRAIIVEDEEIAVIRLKSLIEKIDPEIHIDNVFPSVRETVLYLHNESPDLIFLDVNLSDGYSFEIFEQIKVTQPIIFITAYSEYAIKAFEQNSISYLLKPIEEEALTKAIKKYKQYNHTSSINYSLLSEMMTKPSYKMRFLVKTNSALTVVDVSEISYFYFEDKVTFIKLWNKKCYPLDYSLKQLESLLDPITFFRINKKYIISPKSIDKMYYTSKSRIRVYLSPINEKDSAVVLVALEKVSKFKKWLSV</sequence>
<keyword evidence="1" id="KW-0597">Phosphoprotein</keyword>
<keyword evidence="5" id="KW-1185">Reference proteome</keyword>
<dbReference type="Pfam" id="PF00072">
    <property type="entry name" value="Response_reg"/>
    <property type="match status" value="1"/>
</dbReference>
<reference evidence="4 5" key="1">
    <citation type="submission" date="2019-06" db="EMBL/GenBank/DDBJ databases">
        <authorList>
            <person name="Meng X."/>
        </authorList>
    </citation>
    <scope>NUCLEOTIDE SEQUENCE [LARGE SCALE GENOMIC DNA]</scope>
    <source>
        <strain evidence="4 5">M625</strain>
    </source>
</reference>
<dbReference type="Proteomes" id="UP000315540">
    <property type="component" value="Unassembled WGS sequence"/>
</dbReference>
<evidence type="ECO:0000313" key="5">
    <source>
        <dbReference type="Proteomes" id="UP000315540"/>
    </source>
</evidence>
<dbReference type="Gene3D" id="3.40.50.2300">
    <property type="match status" value="1"/>
</dbReference>
<evidence type="ECO:0000313" key="4">
    <source>
        <dbReference type="EMBL" id="TPN83974.1"/>
    </source>
</evidence>
<proteinExistence type="predicted"/>
<dbReference type="Gene3D" id="2.40.50.1020">
    <property type="entry name" value="LytTr DNA-binding domain"/>
    <property type="match status" value="1"/>
</dbReference>
<dbReference type="PANTHER" id="PTHR37299">
    <property type="entry name" value="TRANSCRIPTIONAL REGULATOR-RELATED"/>
    <property type="match status" value="1"/>
</dbReference>
<feature type="modified residue" description="4-aspartylphosphate" evidence="1">
    <location>
        <position position="55"/>
    </location>
</feature>
<feature type="domain" description="HTH LytTR-type" evidence="3">
    <location>
        <begin position="141"/>
        <end position="251"/>
    </location>
</feature>
<dbReference type="GO" id="GO:0000156">
    <property type="term" value="F:phosphorelay response regulator activity"/>
    <property type="evidence" value="ECO:0007669"/>
    <property type="project" value="InterPro"/>
</dbReference>
<dbReference type="InterPro" id="IPR007492">
    <property type="entry name" value="LytTR_DNA-bd_dom"/>
</dbReference>
<dbReference type="SMART" id="SM00850">
    <property type="entry name" value="LytTR"/>
    <property type="match status" value="1"/>
</dbReference>
<gene>
    <name evidence="4" type="ORF">FHK87_18600</name>
</gene>
<dbReference type="OrthoDB" id="2168082at2"/>
<comment type="caution">
    <text evidence="4">The sequence shown here is derived from an EMBL/GenBank/DDBJ whole genome shotgun (WGS) entry which is preliminary data.</text>
</comment>
<dbReference type="EMBL" id="VFWZ01000006">
    <property type="protein sequence ID" value="TPN83974.1"/>
    <property type="molecule type" value="Genomic_DNA"/>
</dbReference>
<dbReference type="PROSITE" id="PS50930">
    <property type="entry name" value="HTH_LYTTR"/>
    <property type="match status" value="1"/>
</dbReference>
<name>A0A504J0N7_9FLAO</name>
<organism evidence="4 5">
    <name type="scientific">Aquimarina algicola</name>
    <dbReference type="NCBI Taxonomy" id="2589995"/>
    <lineage>
        <taxon>Bacteria</taxon>
        <taxon>Pseudomonadati</taxon>
        <taxon>Bacteroidota</taxon>
        <taxon>Flavobacteriia</taxon>
        <taxon>Flavobacteriales</taxon>
        <taxon>Flavobacteriaceae</taxon>
        <taxon>Aquimarina</taxon>
    </lineage>
</organism>
<dbReference type="SMART" id="SM00448">
    <property type="entry name" value="REC"/>
    <property type="match status" value="1"/>
</dbReference>
<feature type="domain" description="Response regulatory" evidence="2">
    <location>
        <begin position="3"/>
        <end position="115"/>
    </location>
</feature>
<protein>
    <submittedName>
        <fullName evidence="4">Response regulator transcription factor</fullName>
    </submittedName>
</protein>
<dbReference type="PANTHER" id="PTHR37299:SF1">
    <property type="entry name" value="STAGE 0 SPORULATION PROTEIN A HOMOLOG"/>
    <property type="match status" value="1"/>
</dbReference>
<dbReference type="GO" id="GO:0003677">
    <property type="term" value="F:DNA binding"/>
    <property type="evidence" value="ECO:0007669"/>
    <property type="project" value="InterPro"/>
</dbReference>
<dbReference type="InterPro" id="IPR001789">
    <property type="entry name" value="Sig_transdc_resp-reg_receiver"/>
</dbReference>
<accession>A0A504J0N7</accession>
<dbReference type="AlphaFoldDB" id="A0A504J0N7"/>
<dbReference type="Pfam" id="PF04397">
    <property type="entry name" value="LytTR"/>
    <property type="match status" value="1"/>
</dbReference>
<dbReference type="InterPro" id="IPR011006">
    <property type="entry name" value="CheY-like_superfamily"/>
</dbReference>
<dbReference type="RefSeq" id="WP_140595282.1">
    <property type="nucleotide sequence ID" value="NZ_VFWZ01000006.1"/>
</dbReference>
<evidence type="ECO:0000256" key="1">
    <source>
        <dbReference type="PROSITE-ProRule" id="PRU00169"/>
    </source>
</evidence>
<evidence type="ECO:0000259" key="3">
    <source>
        <dbReference type="PROSITE" id="PS50930"/>
    </source>
</evidence>
<dbReference type="PROSITE" id="PS50110">
    <property type="entry name" value="RESPONSE_REGULATORY"/>
    <property type="match status" value="1"/>
</dbReference>
<evidence type="ECO:0000259" key="2">
    <source>
        <dbReference type="PROSITE" id="PS50110"/>
    </source>
</evidence>